<organism evidence="7">
    <name type="scientific">Thrips palmi</name>
    <name type="common">Melon thrips</name>
    <dbReference type="NCBI Taxonomy" id="161013"/>
    <lineage>
        <taxon>Eukaryota</taxon>
        <taxon>Metazoa</taxon>
        <taxon>Ecdysozoa</taxon>
        <taxon>Arthropoda</taxon>
        <taxon>Hexapoda</taxon>
        <taxon>Insecta</taxon>
        <taxon>Pterygota</taxon>
        <taxon>Neoptera</taxon>
        <taxon>Paraneoptera</taxon>
        <taxon>Thysanoptera</taxon>
        <taxon>Terebrantia</taxon>
        <taxon>Thripoidea</taxon>
        <taxon>Thripidae</taxon>
        <taxon>Thrips</taxon>
    </lineage>
</organism>
<feature type="domain" description="F-box" evidence="5">
    <location>
        <begin position="196"/>
        <end position="242"/>
    </location>
</feature>
<keyword evidence="3" id="KW-0862">Zinc</keyword>
<dbReference type="InParanoid" id="A0A6P9AE54"/>
<dbReference type="Gene3D" id="3.80.10.10">
    <property type="entry name" value="Ribonuclease Inhibitor"/>
    <property type="match status" value="1"/>
</dbReference>
<dbReference type="Gene3D" id="6.10.140.2220">
    <property type="match status" value="1"/>
</dbReference>
<dbReference type="PANTHER" id="PTHR38926:SF72">
    <property type="entry name" value="IM:7136021-RELATED"/>
    <property type="match status" value="1"/>
</dbReference>
<evidence type="ECO:0000256" key="1">
    <source>
        <dbReference type="ARBA" id="ARBA00022723"/>
    </source>
</evidence>
<dbReference type="InterPro" id="IPR001810">
    <property type="entry name" value="F-box_dom"/>
</dbReference>
<dbReference type="InterPro" id="IPR032675">
    <property type="entry name" value="LRR_dom_sf"/>
</dbReference>
<accession>A0A6P9AE54</accession>
<dbReference type="GeneID" id="117654254"/>
<protein>
    <submittedName>
        <fullName evidence="7">Uncharacterized protein LOC117654254 isoform X1</fullName>
    </submittedName>
</protein>
<dbReference type="KEGG" id="tpal:117654254"/>
<dbReference type="SUPFAM" id="SSF144232">
    <property type="entry name" value="HIT/MYND zinc finger-like"/>
    <property type="match status" value="1"/>
</dbReference>
<gene>
    <name evidence="7" type="primary">LOC117654254</name>
</gene>
<dbReference type="SUPFAM" id="SSF52047">
    <property type="entry name" value="RNI-like"/>
    <property type="match status" value="1"/>
</dbReference>
<dbReference type="Pfam" id="PF12937">
    <property type="entry name" value="F-box-like"/>
    <property type="match status" value="1"/>
</dbReference>
<feature type="compositionally biased region" description="Basic and acidic residues" evidence="4">
    <location>
        <begin position="626"/>
        <end position="635"/>
    </location>
</feature>
<evidence type="ECO:0000259" key="5">
    <source>
        <dbReference type="PROSITE" id="PS50181"/>
    </source>
</evidence>
<reference evidence="7" key="1">
    <citation type="submission" date="2025-08" db="UniProtKB">
        <authorList>
            <consortium name="RefSeq"/>
        </authorList>
    </citation>
    <scope>IDENTIFICATION</scope>
    <source>
        <tissue evidence="7">Total insect</tissue>
    </source>
</reference>
<dbReference type="RefSeq" id="XP_034256533.1">
    <property type="nucleotide sequence ID" value="XM_034400642.1"/>
</dbReference>
<dbReference type="Proteomes" id="UP000515158">
    <property type="component" value="Unplaced"/>
</dbReference>
<name>A0A6P9AE54_THRPL</name>
<dbReference type="Pfam" id="PF01753">
    <property type="entry name" value="zf-MYND"/>
    <property type="match status" value="1"/>
</dbReference>
<sequence length="642" mass="71446">MASVCFRFRIYESILLKSAEWGCRRRAPVTPTLLIPAPTTAQRLDALLFLPFCGKLPDWISFEVPYCLRLNYRHPWKARCRFCLQATVPKLAGDLKMADNFADSDSSDEETSSSSSSSTSSSSCSESFEIRYSYSSDEDAARCAVCFKPASVPCKACLEEAYCSSYHREENMKEHEAVCAGRRRPRECLRPQVVQDGALATLPREVLLAVCGHLKAKALVRLGWVCSRLREVSRSAEAWQHVRFPDDHPFELSAFHLGALRIAPALGALELSEWPAVNLTRCTRRVQCLSLEDWACSMRDAEKVIRLLRHYKGHLQVLKLSHLSSEDYGDQNLQLLGALDGLGIKELYVNGNLLVVYPGSSKQVTALAVGGSVSGPVLADALRRCRKTLVSFAMSAYRVDKLSWACDRKGPVERALKKCKSLEELHVALWGRVGVLEAFPRLRSLGLIDAGWSAPHDAMLHFFQTSAVARGLESLQLHFECFAHRGLTQAAAAGCPNVKHLTLAYKGWHSMSKVMVDVPRDLHVLVGRMAGLESLVLSKARVPSSVFEGLAAGALPNLTLLDLRNCSVTEKGQEAVSRLEARRPEVRVLSRHLARAVRLSRKDHSYGTKTRCSHSACMPESDCEDRDPVRDKISSQDDFNYW</sequence>
<evidence type="ECO:0000256" key="3">
    <source>
        <dbReference type="ARBA" id="ARBA00022833"/>
    </source>
</evidence>
<feature type="compositionally biased region" description="Low complexity" evidence="4">
    <location>
        <begin position="112"/>
        <end position="123"/>
    </location>
</feature>
<keyword evidence="6" id="KW-1185">Reference proteome</keyword>
<dbReference type="Gene3D" id="1.20.1280.50">
    <property type="match status" value="1"/>
</dbReference>
<evidence type="ECO:0000256" key="4">
    <source>
        <dbReference type="SAM" id="MobiDB-lite"/>
    </source>
</evidence>
<dbReference type="PANTHER" id="PTHR38926">
    <property type="entry name" value="F-BOX DOMAIN CONTAINING PROTEIN, EXPRESSED"/>
    <property type="match status" value="1"/>
</dbReference>
<proteinExistence type="predicted"/>
<feature type="region of interest" description="Disordered" evidence="4">
    <location>
        <begin position="102"/>
        <end position="123"/>
    </location>
</feature>
<dbReference type="OrthoDB" id="5282002at2759"/>
<dbReference type="PROSITE" id="PS01360">
    <property type="entry name" value="ZF_MYND_1"/>
    <property type="match status" value="1"/>
</dbReference>
<dbReference type="PROSITE" id="PS50181">
    <property type="entry name" value="FBOX"/>
    <property type="match status" value="1"/>
</dbReference>
<dbReference type="InterPro" id="IPR036047">
    <property type="entry name" value="F-box-like_dom_sf"/>
</dbReference>
<evidence type="ECO:0000256" key="2">
    <source>
        <dbReference type="ARBA" id="ARBA00022771"/>
    </source>
</evidence>
<evidence type="ECO:0000313" key="7">
    <source>
        <dbReference type="RefSeq" id="XP_034256533.1"/>
    </source>
</evidence>
<dbReference type="AlphaFoldDB" id="A0A6P9AE54"/>
<dbReference type="InterPro" id="IPR002893">
    <property type="entry name" value="Znf_MYND"/>
</dbReference>
<evidence type="ECO:0000313" key="6">
    <source>
        <dbReference type="Proteomes" id="UP000515158"/>
    </source>
</evidence>
<dbReference type="SUPFAM" id="SSF81383">
    <property type="entry name" value="F-box domain"/>
    <property type="match status" value="1"/>
</dbReference>
<feature type="region of interest" description="Disordered" evidence="4">
    <location>
        <begin position="617"/>
        <end position="642"/>
    </location>
</feature>
<dbReference type="GO" id="GO:0008270">
    <property type="term" value="F:zinc ion binding"/>
    <property type="evidence" value="ECO:0007669"/>
    <property type="project" value="UniProtKB-KW"/>
</dbReference>
<keyword evidence="2" id="KW-0863">Zinc-finger</keyword>
<keyword evidence="1" id="KW-0479">Metal-binding</keyword>